<name>A0A841N161_9BACT</name>
<keyword evidence="1" id="KW-0175">Coiled coil</keyword>
<dbReference type="EMBL" id="JACIJO010000003">
    <property type="protein sequence ID" value="MBB6328415.1"/>
    <property type="molecule type" value="Genomic_DNA"/>
</dbReference>
<gene>
    <name evidence="3" type="ORF">FHS59_004058</name>
</gene>
<dbReference type="AlphaFoldDB" id="A0A841N161"/>
<evidence type="ECO:0000313" key="4">
    <source>
        <dbReference type="Proteomes" id="UP000588604"/>
    </source>
</evidence>
<dbReference type="RefSeq" id="WP_184497386.1">
    <property type="nucleotide sequence ID" value="NZ_JACIJO010000003.1"/>
</dbReference>
<feature type="chain" id="PRO_5032485081" description="SH3b domain-containing protein" evidence="2">
    <location>
        <begin position="22"/>
        <end position="245"/>
    </location>
</feature>
<keyword evidence="4" id="KW-1185">Reference proteome</keyword>
<comment type="caution">
    <text evidence="3">The sequence shown here is derived from an EMBL/GenBank/DDBJ whole genome shotgun (WGS) entry which is preliminary data.</text>
</comment>
<evidence type="ECO:0008006" key="5">
    <source>
        <dbReference type="Google" id="ProtNLM"/>
    </source>
</evidence>
<proteinExistence type="predicted"/>
<sequence>MLKNCLFALFLIIVFSGTSYGQTQDLVLKVKTNGAKLTEGEKTNSKSLKTLNKGDLLTFLEVINPSGSTTIRFKVEFEGITGFISSYFVEENHLLENEIARVKELDKLRKEEELRKYDSLNKVKEKERQEYRDSWEEREKEQIRKNDSIADVMLKNAKTQGRIDFQNRLQSRREKYHKKYGKEVGERIANEKIWIGMTEEMLIDSWGNPDDINTTVTRYSNRKQYVYGLGQYVYVVNGKVDAWQN</sequence>
<evidence type="ECO:0000256" key="1">
    <source>
        <dbReference type="SAM" id="Coils"/>
    </source>
</evidence>
<evidence type="ECO:0000313" key="3">
    <source>
        <dbReference type="EMBL" id="MBB6328415.1"/>
    </source>
</evidence>
<accession>A0A841N161</accession>
<organism evidence="3 4">
    <name type="scientific">Algoriphagus iocasae</name>
    <dbReference type="NCBI Taxonomy" id="1836499"/>
    <lineage>
        <taxon>Bacteria</taxon>
        <taxon>Pseudomonadati</taxon>
        <taxon>Bacteroidota</taxon>
        <taxon>Cytophagia</taxon>
        <taxon>Cytophagales</taxon>
        <taxon>Cyclobacteriaceae</taxon>
        <taxon>Algoriphagus</taxon>
    </lineage>
</organism>
<reference evidence="3 4" key="1">
    <citation type="submission" date="2020-08" db="EMBL/GenBank/DDBJ databases">
        <title>Genomic Encyclopedia of Type Strains, Phase IV (KMG-IV): sequencing the most valuable type-strain genomes for metagenomic binning, comparative biology and taxonomic classification.</title>
        <authorList>
            <person name="Goeker M."/>
        </authorList>
    </citation>
    <scope>NUCLEOTIDE SEQUENCE [LARGE SCALE GENOMIC DNA]</scope>
    <source>
        <strain evidence="3 4">DSM 102044</strain>
    </source>
</reference>
<protein>
    <recommendedName>
        <fullName evidence="5">SH3b domain-containing protein</fullName>
    </recommendedName>
</protein>
<feature type="coiled-coil region" evidence="1">
    <location>
        <begin position="95"/>
        <end position="130"/>
    </location>
</feature>
<dbReference type="Proteomes" id="UP000588604">
    <property type="component" value="Unassembled WGS sequence"/>
</dbReference>
<evidence type="ECO:0000256" key="2">
    <source>
        <dbReference type="SAM" id="SignalP"/>
    </source>
</evidence>
<feature type="signal peptide" evidence="2">
    <location>
        <begin position="1"/>
        <end position="21"/>
    </location>
</feature>
<keyword evidence="2" id="KW-0732">Signal</keyword>